<feature type="non-terminal residue" evidence="1">
    <location>
        <position position="94"/>
    </location>
</feature>
<dbReference type="Proteomes" id="UP000807159">
    <property type="component" value="Unassembled WGS sequence"/>
</dbReference>
<feature type="non-terminal residue" evidence="1">
    <location>
        <position position="1"/>
    </location>
</feature>
<reference evidence="1" key="1">
    <citation type="journal article" date="2021" name="J. Hered.">
        <title>Genome Assembly of Salicaceae Populus deltoides (Eastern Cottonwood) I-69 Based on Nanopore Sequencing and Hi-C Technologies.</title>
        <authorList>
            <person name="Bai S."/>
            <person name="Wu H."/>
            <person name="Zhang J."/>
            <person name="Pan Z."/>
            <person name="Zhao W."/>
            <person name="Li Z."/>
            <person name="Tong C."/>
        </authorList>
    </citation>
    <scope>NUCLEOTIDE SEQUENCE</scope>
    <source>
        <tissue evidence="1">Leaf</tissue>
    </source>
</reference>
<keyword evidence="2" id="KW-1185">Reference proteome</keyword>
<dbReference type="AlphaFoldDB" id="A0A8T2WF78"/>
<accession>A0A8T2WF78</accession>
<evidence type="ECO:0000313" key="2">
    <source>
        <dbReference type="Proteomes" id="UP000807159"/>
    </source>
</evidence>
<gene>
    <name evidence="1" type="ORF">H0E87_031520</name>
</gene>
<dbReference type="EMBL" id="JACEGQ020000094">
    <property type="protein sequence ID" value="KAH8479640.1"/>
    <property type="molecule type" value="Genomic_DNA"/>
</dbReference>
<comment type="caution">
    <text evidence="1">The sequence shown here is derived from an EMBL/GenBank/DDBJ whole genome shotgun (WGS) entry which is preliminary data.</text>
</comment>
<proteinExistence type="predicted"/>
<protein>
    <submittedName>
        <fullName evidence="1">Uncharacterized protein</fullName>
    </submittedName>
</protein>
<evidence type="ECO:0000313" key="1">
    <source>
        <dbReference type="EMBL" id="KAH8479640.1"/>
    </source>
</evidence>
<organism evidence="1 2">
    <name type="scientific">Populus deltoides</name>
    <name type="common">Eastern poplar</name>
    <name type="synonym">Eastern cottonwood</name>
    <dbReference type="NCBI Taxonomy" id="3696"/>
    <lineage>
        <taxon>Eukaryota</taxon>
        <taxon>Viridiplantae</taxon>
        <taxon>Streptophyta</taxon>
        <taxon>Embryophyta</taxon>
        <taxon>Tracheophyta</taxon>
        <taxon>Spermatophyta</taxon>
        <taxon>Magnoliopsida</taxon>
        <taxon>eudicotyledons</taxon>
        <taxon>Gunneridae</taxon>
        <taxon>Pentapetalae</taxon>
        <taxon>rosids</taxon>
        <taxon>fabids</taxon>
        <taxon>Malpighiales</taxon>
        <taxon>Salicaceae</taxon>
        <taxon>Saliceae</taxon>
        <taxon>Populus</taxon>
    </lineage>
</organism>
<sequence length="94" mass="11013">KEKAENGNDGGWSILRGEWGVWFTEKLRKERTMERLGWSVLAATERGMRGRWTCSGEGRVSRDWEREDLVRGELVRGCYWGYLGMAEREEEEQA</sequence>
<name>A0A8T2WF78_POPDE</name>